<feature type="transmembrane region" description="Helical" evidence="1">
    <location>
        <begin position="182"/>
        <end position="206"/>
    </location>
</feature>
<keyword evidence="3" id="KW-1185">Reference proteome</keyword>
<keyword evidence="1" id="KW-0812">Transmembrane</keyword>
<comment type="caution">
    <text evidence="2">The sequence shown here is derived from an EMBL/GenBank/DDBJ whole genome shotgun (WGS) entry which is preliminary data.</text>
</comment>
<feature type="transmembrane region" description="Helical" evidence="1">
    <location>
        <begin position="358"/>
        <end position="379"/>
    </location>
</feature>
<protein>
    <submittedName>
        <fullName evidence="2">Uncharacterized protein</fullName>
    </submittedName>
</protein>
<dbReference type="Proteomes" id="UP000612899">
    <property type="component" value="Unassembled WGS sequence"/>
</dbReference>
<feature type="transmembrane region" description="Helical" evidence="1">
    <location>
        <begin position="101"/>
        <end position="122"/>
    </location>
</feature>
<dbReference type="RefSeq" id="WP_203914721.1">
    <property type="nucleotide sequence ID" value="NZ_BONY01000115.1"/>
</dbReference>
<gene>
    <name evidence="2" type="ORF">Rhe02_90660</name>
</gene>
<reference evidence="2" key="1">
    <citation type="submission" date="2021-01" db="EMBL/GenBank/DDBJ databases">
        <title>Whole genome shotgun sequence of Rhizocola hellebori NBRC 109834.</title>
        <authorList>
            <person name="Komaki H."/>
            <person name="Tamura T."/>
        </authorList>
    </citation>
    <scope>NUCLEOTIDE SEQUENCE</scope>
    <source>
        <strain evidence="2">NBRC 109834</strain>
    </source>
</reference>
<organism evidence="2 3">
    <name type="scientific">Rhizocola hellebori</name>
    <dbReference type="NCBI Taxonomy" id="1392758"/>
    <lineage>
        <taxon>Bacteria</taxon>
        <taxon>Bacillati</taxon>
        <taxon>Actinomycetota</taxon>
        <taxon>Actinomycetes</taxon>
        <taxon>Micromonosporales</taxon>
        <taxon>Micromonosporaceae</taxon>
        <taxon>Rhizocola</taxon>
    </lineage>
</organism>
<feature type="transmembrane region" description="Helical" evidence="1">
    <location>
        <begin position="218"/>
        <end position="237"/>
    </location>
</feature>
<name>A0A8J3QJQ5_9ACTN</name>
<feature type="transmembrane region" description="Helical" evidence="1">
    <location>
        <begin position="249"/>
        <end position="267"/>
    </location>
</feature>
<accession>A0A8J3QJQ5</accession>
<sequence length="421" mass="44161">METLSADSVVGAAPQRAAASLSTGRTWLVGTLAVAAMTAASLIRQGGAGALNTVYAEDGSIFLTQAEQKSTLDAVTTAYAGYLHTVPRLIAEVVTLLPDGAMAAGLAVGAALVTSLMAWLVYVASGSVFTGVLPRVLVAAVTVLVPVAQEELPNAIANLQWPALYALFWVLLWAPATIGKRIVATAATLLITLSCIISVALIPLALWQVYRKRDRVSVLLLTAMSAGLLGQGLATVLSDSQQRDLNPDLVHWAPWWVVRAVPAGVIGQRWFGAEVNGRWLVLAALAWVILAGLVVLAWRRPGRPQLALAATAVLCSIAVYAAPTVLSGIATPRYGAAPAMLLITALVALLIPKAQVGWRSPFAVLVALCAVVWATNLVVPNRRGQGPAWDSELSRQPCVSTSRQIPITPAGEDWTATLSCP</sequence>
<keyword evidence="1" id="KW-1133">Transmembrane helix</keyword>
<feature type="transmembrane region" description="Helical" evidence="1">
    <location>
        <begin position="334"/>
        <end position="352"/>
    </location>
</feature>
<dbReference type="AlphaFoldDB" id="A0A8J3QJQ5"/>
<feature type="transmembrane region" description="Helical" evidence="1">
    <location>
        <begin position="304"/>
        <end position="322"/>
    </location>
</feature>
<dbReference type="EMBL" id="BONY01000115">
    <property type="protein sequence ID" value="GIH10999.1"/>
    <property type="molecule type" value="Genomic_DNA"/>
</dbReference>
<evidence type="ECO:0000313" key="2">
    <source>
        <dbReference type="EMBL" id="GIH10999.1"/>
    </source>
</evidence>
<proteinExistence type="predicted"/>
<keyword evidence="1" id="KW-0472">Membrane</keyword>
<feature type="transmembrane region" description="Helical" evidence="1">
    <location>
        <begin position="159"/>
        <end position="176"/>
    </location>
</feature>
<evidence type="ECO:0000313" key="3">
    <source>
        <dbReference type="Proteomes" id="UP000612899"/>
    </source>
</evidence>
<evidence type="ECO:0000256" key="1">
    <source>
        <dbReference type="SAM" id="Phobius"/>
    </source>
</evidence>
<feature type="transmembrane region" description="Helical" evidence="1">
    <location>
        <begin position="279"/>
        <end position="298"/>
    </location>
</feature>